<dbReference type="GO" id="GO:0009424">
    <property type="term" value="C:bacterial-type flagellum hook"/>
    <property type="evidence" value="ECO:0007669"/>
    <property type="project" value="TreeGrafter"/>
</dbReference>
<evidence type="ECO:0000256" key="2">
    <source>
        <dbReference type="ARBA" id="ARBA00009677"/>
    </source>
</evidence>
<evidence type="ECO:0000259" key="7">
    <source>
        <dbReference type="Pfam" id="PF22692"/>
    </source>
</evidence>
<dbReference type="Proteomes" id="UP000196475">
    <property type="component" value="Unassembled WGS sequence"/>
</dbReference>
<dbReference type="InterPro" id="IPR001444">
    <property type="entry name" value="Flag_bb_rod_N"/>
</dbReference>
<proteinExistence type="inferred from homology"/>
<name>A0A1Y3PQD2_9BACI</name>
<feature type="domain" description="Flagellar hook protein FlgE/F/G-like D1" evidence="7">
    <location>
        <begin position="96"/>
        <end position="164"/>
    </location>
</feature>
<dbReference type="InterPro" id="IPR037925">
    <property type="entry name" value="FlgE/F/G-like"/>
</dbReference>
<dbReference type="InterPro" id="IPR020013">
    <property type="entry name" value="Flagellar_FlgE/F/G"/>
</dbReference>
<gene>
    <name evidence="8" type="ORF">BAA01_08220</name>
</gene>
<dbReference type="NCBIfam" id="TIGR03506">
    <property type="entry name" value="FlgEFG_subfam"/>
    <property type="match status" value="1"/>
</dbReference>
<dbReference type="InterPro" id="IPR010930">
    <property type="entry name" value="Flg_bb/hook_C_dom"/>
</dbReference>
<evidence type="ECO:0000256" key="1">
    <source>
        <dbReference type="ARBA" id="ARBA00004117"/>
    </source>
</evidence>
<comment type="similarity">
    <text evidence="2 4">Belongs to the flagella basal body rod proteins family.</text>
</comment>
<dbReference type="GO" id="GO:0071978">
    <property type="term" value="P:bacterial-type flagellum-dependent swarming motility"/>
    <property type="evidence" value="ECO:0007669"/>
    <property type="project" value="TreeGrafter"/>
</dbReference>
<dbReference type="Pfam" id="PF06429">
    <property type="entry name" value="Flg_bbr_C"/>
    <property type="match status" value="1"/>
</dbReference>
<evidence type="ECO:0000313" key="9">
    <source>
        <dbReference type="Proteomes" id="UP000196475"/>
    </source>
</evidence>
<dbReference type="AlphaFoldDB" id="A0A1Y3PQD2"/>
<dbReference type="GO" id="GO:0009425">
    <property type="term" value="C:bacterial-type flagellum basal body"/>
    <property type="evidence" value="ECO:0007669"/>
    <property type="project" value="UniProtKB-SubCell"/>
</dbReference>
<protein>
    <recommendedName>
        <fullName evidence="4">Flagellar hook protein FlgE</fullName>
    </recommendedName>
</protein>
<dbReference type="PANTHER" id="PTHR30435">
    <property type="entry name" value="FLAGELLAR PROTEIN"/>
    <property type="match status" value="1"/>
</dbReference>
<feature type="domain" description="Flagellar basal body rod protein N-terminal" evidence="5">
    <location>
        <begin position="5"/>
        <end position="35"/>
    </location>
</feature>
<dbReference type="InterPro" id="IPR053967">
    <property type="entry name" value="LlgE_F_G-like_D1"/>
</dbReference>
<organism evidence="8 9">
    <name type="scientific">Bacillus thermozeamaize</name>
    <dbReference type="NCBI Taxonomy" id="230954"/>
    <lineage>
        <taxon>Bacteria</taxon>
        <taxon>Bacillati</taxon>
        <taxon>Bacillota</taxon>
        <taxon>Bacilli</taxon>
        <taxon>Bacillales</taxon>
        <taxon>Bacillaceae</taxon>
        <taxon>Bacillus</taxon>
    </lineage>
</organism>
<reference evidence="9" key="1">
    <citation type="submission" date="2016-06" db="EMBL/GenBank/DDBJ databases">
        <authorList>
            <person name="Nascimento L."/>
            <person name="Pereira R.V."/>
            <person name="Martins L.F."/>
            <person name="Quaggio R.B."/>
            <person name="Silva A.M."/>
            <person name="Setubal J.C."/>
        </authorList>
    </citation>
    <scope>NUCLEOTIDE SEQUENCE [LARGE SCALE GENOMIC DNA]</scope>
</reference>
<dbReference type="Pfam" id="PF22692">
    <property type="entry name" value="LlgE_F_G_D1"/>
    <property type="match status" value="1"/>
</dbReference>
<comment type="caution">
    <text evidence="8">The sequence shown here is derived from an EMBL/GenBank/DDBJ whole genome shotgun (WGS) entry which is preliminary data.</text>
</comment>
<comment type="function">
    <text evidence="4">A flexible structure which links the flagellar filament to the drive apparatus in the basal body.</text>
</comment>
<comment type="subcellular location">
    <subcellularLocation>
        <location evidence="1 4">Bacterial flagellum basal body</location>
    </subcellularLocation>
</comment>
<dbReference type="SUPFAM" id="SSF117143">
    <property type="entry name" value="Flagellar hook protein flgE"/>
    <property type="match status" value="1"/>
</dbReference>
<dbReference type="EMBL" id="LZRT01000062">
    <property type="protein sequence ID" value="OUM88347.1"/>
    <property type="molecule type" value="Genomic_DNA"/>
</dbReference>
<dbReference type="PANTHER" id="PTHR30435:SF1">
    <property type="entry name" value="FLAGELLAR HOOK PROTEIN FLGE"/>
    <property type="match status" value="1"/>
</dbReference>
<feature type="domain" description="Flagellar basal-body/hook protein C-terminal" evidence="6">
    <location>
        <begin position="315"/>
        <end position="359"/>
    </location>
</feature>
<evidence type="ECO:0000256" key="3">
    <source>
        <dbReference type="ARBA" id="ARBA00023143"/>
    </source>
</evidence>
<evidence type="ECO:0000256" key="4">
    <source>
        <dbReference type="RuleBase" id="RU362116"/>
    </source>
</evidence>
<evidence type="ECO:0000313" key="8">
    <source>
        <dbReference type="EMBL" id="OUM88347.1"/>
    </source>
</evidence>
<evidence type="ECO:0000259" key="6">
    <source>
        <dbReference type="Pfam" id="PF06429"/>
    </source>
</evidence>
<keyword evidence="3 4" id="KW-0975">Bacterial flagellum</keyword>
<accession>A0A1Y3PQD2</accession>
<dbReference type="GO" id="GO:0005829">
    <property type="term" value="C:cytosol"/>
    <property type="evidence" value="ECO:0007669"/>
    <property type="project" value="TreeGrafter"/>
</dbReference>
<sequence length="361" mass="38479">MLRSFYSGISGLRNFQTKLDVVSNNISNVNTVGFKSSRVMFQDIMSQTLQGATAPAAPRGGVNPKQVGLGATISSIDTKFMNGSPQTTNYPTDFFIDGDGFFLVTGDGGNVKYLTRAGNFKLDANGDLVDTRGMKVVGVELVIGNPSNTLVPRIQAGTPVTVPNNNPGTPAQNYLAINLKYVPAGAYYFDAQATPPAYVQASGRTGYGIAVKPSDFKGTNDILGHDPDGDGTANTPVEIVDYSIGSDGTIEVLGSDGEKYILPYKIAMAVVQNPEGLLKVGNSLYQYTGNADIGNLEDHITTPNDPKTGSGAIYSGFLEMSNVDLSEEFTEMIIAQRGFQANSRIITTSDEVLQELVNLKR</sequence>
<evidence type="ECO:0000259" key="5">
    <source>
        <dbReference type="Pfam" id="PF00460"/>
    </source>
</evidence>
<dbReference type="Pfam" id="PF00460">
    <property type="entry name" value="Flg_bb_rod"/>
    <property type="match status" value="1"/>
</dbReference>